<proteinExistence type="predicted"/>
<protein>
    <submittedName>
        <fullName evidence="1">Putative mitochondrion protein</fullName>
    </submittedName>
</protein>
<reference evidence="1 2" key="1">
    <citation type="submission" date="2016-07" db="EMBL/GenBank/DDBJ databases">
        <title>Pervasive Adenine N6-methylation of Active Genes in Fungi.</title>
        <authorList>
            <consortium name="DOE Joint Genome Institute"/>
            <person name="Mondo S.J."/>
            <person name="Dannebaum R.O."/>
            <person name="Kuo R.C."/>
            <person name="Labutti K."/>
            <person name="Haridas S."/>
            <person name="Kuo A."/>
            <person name="Salamov A."/>
            <person name="Ahrendt S.R."/>
            <person name="Lipzen A."/>
            <person name="Sullivan W."/>
            <person name="Andreopoulos W.B."/>
            <person name="Clum A."/>
            <person name="Lindquist E."/>
            <person name="Daum C."/>
            <person name="Ramamoorthy G.K."/>
            <person name="Gryganskyi A."/>
            <person name="Culley D."/>
            <person name="Magnuson J.K."/>
            <person name="James T.Y."/>
            <person name="O'Malley M.A."/>
            <person name="Stajich J.E."/>
            <person name="Spatafora J.W."/>
            <person name="Visel A."/>
            <person name="Grigoriev I.V."/>
        </authorList>
    </citation>
    <scope>NUCLEOTIDE SEQUENCE [LARGE SCALE GENOMIC DNA]</scope>
    <source>
        <strain evidence="1 2">NRRL 1336</strain>
    </source>
</reference>
<dbReference type="NCBIfam" id="TIGR01456">
    <property type="entry name" value="CECR5"/>
    <property type="match status" value="1"/>
</dbReference>
<dbReference type="GO" id="GO:0005739">
    <property type="term" value="C:mitochondrion"/>
    <property type="evidence" value="ECO:0007669"/>
    <property type="project" value="TreeGrafter"/>
</dbReference>
<dbReference type="PANTHER" id="PTHR14269:SF4">
    <property type="entry name" value="CAT EYE SYNDROME CRITICAL REGION PROTEIN 5"/>
    <property type="match status" value="1"/>
</dbReference>
<dbReference type="InterPro" id="IPR023214">
    <property type="entry name" value="HAD_sf"/>
</dbReference>
<dbReference type="AlphaFoldDB" id="A0A1X2ITP1"/>
<dbReference type="GO" id="GO:0046474">
    <property type="term" value="P:glycerophospholipid biosynthetic process"/>
    <property type="evidence" value="ECO:0007669"/>
    <property type="project" value="TreeGrafter"/>
</dbReference>
<accession>A0A1X2ITP1</accession>
<dbReference type="Pfam" id="PF13242">
    <property type="entry name" value="Hydrolase_like"/>
    <property type="match status" value="1"/>
</dbReference>
<gene>
    <name evidence="1" type="ORF">BCR42DRAFT_405555</name>
</gene>
<dbReference type="SUPFAM" id="SSF56784">
    <property type="entry name" value="HAD-like"/>
    <property type="match status" value="1"/>
</dbReference>
<keyword evidence="2" id="KW-1185">Reference proteome</keyword>
<name>A0A1X2ITP1_9FUNG</name>
<comment type="caution">
    <text evidence="1">The sequence shown here is derived from an EMBL/GenBank/DDBJ whole genome shotgun (WGS) entry which is preliminary data.</text>
</comment>
<evidence type="ECO:0000313" key="2">
    <source>
        <dbReference type="Proteomes" id="UP000193560"/>
    </source>
</evidence>
<dbReference type="PANTHER" id="PTHR14269">
    <property type="entry name" value="CDP-DIACYLGLYCEROL--GLYCEROL-3-PHOSPHATE 3-PHOSPHATIDYLTRANSFERASE-RELATED"/>
    <property type="match status" value="1"/>
</dbReference>
<dbReference type="Pfam" id="PF13344">
    <property type="entry name" value="Hydrolase_6"/>
    <property type="match status" value="1"/>
</dbReference>
<sequence>MDIVMVNGAGNMMTDSSVLYTYHCFLFRAIQLLNGDNPTGRRIPFVLLTNGGGMTEAAKADQVSNLIDVKISPDQVILSHSPMQMLTKKYKDKRVLVVGGKERTCAEVAKGYGFDNVVTPQDLHHWHNSLWPGSKPKFTTDAAHLDYSKTPIEAVMMFHDSFDWGRDLQVMLDAVMCQDGIIGTLKPDFTTQTMPVYFSNNDLIWSTDFPAPRLGQGAFKEALEGLYKALTNGKATLASESFGKPHGATYSYAEQIIALQHKMIHGESCVPAHVYAVGDNPAADIKGANYYGWNSMLVRTGVHTSPGNSKEYPADVVCDNVLDAVTWAINKEEGLPI</sequence>
<evidence type="ECO:0000313" key="1">
    <source>
        <dbReference type="EMBL" id="ORZ22133.1"/>
    </source>
</evidence>
<dbReference type="Proteomes" id="UP000193560">
    <property type="component" value="Unassembled WGS sequence"/>
</dbReference>
<dbReference type="NCBIfam" id="TIGR01460">
    <property type="entry name" value="HAD-SF-IIA"/>
    <property type="match status" value="1"/>
</dbReference>
<dbReference type="InterPro" id="IPR006357">
    <property type="entry name" value="HAD-SF_hydro_IIA"/>
</dbReference>
<dbReference type="OrthoDB" id="10251048at2759"/>
<dbReference type="InterPro" id="IPR036412">
    <property type="entry name" value="HAD-like_sf"/>
</dbReference>
<dbReference type="Gene3D" id="3.40.50.1000">
    <property type="entry name" value="HAD superfamily/HAD-like"/>
    <property type="match status" value="2"/>
</dbReference>
<dbReference type="EMBL" id="MCGE01000004">
    <property type="protein sequence ID" value="ORZ22133.1"/>
    <property type="molecule type" value="Genomic_DNA"/>
</dbReference>
<dbReference type="InterPro" id="IPR006353">
    <property type="entry name" value="HAD-SF_hydro_IIA_CECR5"/>
</dbReference>
<dbReference type="InterPro" id="IPR050324">
    <property type="entry name" value="CDP-alcohol_PTase-I"/>
</dbReference>
<organism evidence="1 2">
    <name type="scientific">Absidia repens</name>
    <dbReference type="NCBI Taxonomy" id="90262"/>
    <lineage>
        <taxon>Eukaryota</taxon>
        <taxon>Fungi</taxon>
        <taxon>Fungi incertae sedis</taxon>
        <taxon>Mucoromycota</taxon>
        <taxon>Mucoromycotina</taxon>
        <taxon>Mucoromycetes</taxon>
        <taxon>Mucorales</taxon>
        <taxon>Cunninghamellaceae</taxon>
        <taxon>Absidia</taxon>
    </lineage>
</organism>
<dbReference type="STRING" id="90262.A0A1X2ITP1"/>